<reference evidence="3 4" key="1">
    <citation type="submission" date="2023-03" db="EMBL/GenBank/DDBJ databases">
        <title>Bacillus Genome Sequencing.</title>
        <authorList>
            <person name="Dunlap C."/>
        </authorList>
    </citation>
    <scope>NUCLEOTIDE SEQUENCE [LARGE SCALE GENOMIC DNA]</scope>
    <source>
        <strain evidence="3 4">B-23453</strain>
    </source>
</reference>
<keyword evidence="2" id="KW-0472">Membrane</keyword>
<dbReference type="Proteomes" id="UP001341444">
    <property type="component" value="Unassembled WGS sequence"/>
</dbReference>
<keyword evidence="2" id="KW-0812">Transmembrane</keyword>
<feature type="region of interest" description="Disordered" evidence="1">
    <location>
        <begin position="122"/>
        <end position="141"/>
    </location>
</feature>
<organism evidence="3 4">
    <name type="scientific">Heyndrickxia acidicola</name>
    <dbReference type="NCBI Taxonomy" id="209389"/>
    <lineage>
        <taxon>Bacteria</taxon>
        <taxon>Bacillati</taxon>
        <taxon>Bacillota</taxon>
        <taxon>Bacilli</taxon>
        <taxon>Bacillales</taxon>
        <taxon>Bacillaceae</taxon>
        <taxon>Heyndrickxia</taxon>
    </lineage>
</organism>
<name>A0ABU6MA18_9BACI</name>
<evidence type="ECO:0000313" key="3">
    <source>
        <dbReference type="EMBL" id="MED1201518.1"/>
    </source>
</evidence>
<protein>
    <submittedName>
        <fullName evidence="3">Uncharacterized protein</fullName>
    </submittedName>
</protein>
<feature type="transmembrane region" description="Helical" evidence="2">
    <location>
        <begin position="6"/>
        <end position="25"/>
    </location>
</feature>
<feature type="compositionally biased region" description="Basic and acidic residues" evidence="1">
    <location>
        <begin position="31"/>
        <end position="43"/>
    </location>
</feature>
<dbReference type="RefSeq" id="WP_066266621.1">
    <property type="nucleotide sequence ID" value="NZ_JARMAB010000001.1"/>
</dbReference>
<keyword evidence="4" id="KW-1185">Reference proteome</keyword>
<evidence type="ECO:0000313" key="4">
    <source>
        <dbReference type="Proteomes" id="UP001341444"/>
    </source>
</evidence>
<evidence type="ECO:0000256" key="2">
    <source>
        <dbReference type="SAM" id="Phobius"/>
    </source>
</evidence>
<comment type="caution">
    <text evidence="3">The sequence shown here is derived from an EMBL/GenBank/DDBJ whole genome shotgun (WGS) entry which is preliminary data.</text>
</comment>
<gene>
    <name evidence="3" type="ORF">P4T90_00265</name>
</gene>
<proteinExistence type="predicted"/>
<sequence length="158" mass="18090">MMIIVMFVIFAIIVIAVMSIINIRYSSQNAERKKLADNKHKEVEEEVLQSPETADESDVTSRVEKNRSAAHTESLQEIPVDQLDQKEAEHEPAPQTRSEKHAGKVTMDNINDQAYREALVKFKYGHPQEEEKPVKKNMNDDAFRKALQSLSKKDDDHS</sequence>
<accession>A0ABU6MA18</accession>
<dbReference type="EMBL" id="JARMAB010000001">
    <property type="protein sequence ID" value="MED1201518.1"/>
    <property type="molecule type" value="Genomic_DNA"/>
</dbReference>
<evidence type="ECO:0000256" key="1">
    <source>
        <dbReference type="SAM" id="MobiDB-lite"/>
    </source>
</evidence>
<feature type="region of interest" description="Disordered" evidence="1">
    <location>
        <begin position="31"/>
        <end position="108"/>
    </location>
</feature>
<keyword evidence="2" id="KW-1133">Transmembrane helix</keyword>
<feature type="compositionally biased region" description="Basic and acidic residues" evidence="1">
    <location>
        <begin position="83"/>
        <end position="102"/>
    </location>
</feature>